<name>A0A8H6WSF0_9AGAR</name>
<keyword evidence="2" id="KW-1185">Reference proteome</keyword>
<protein>
    <submittedName>
        <fullName evidence="1">Dehydrogenase/reductase SDR family member 12</fullName>
    </submittedName>
</protein>
<organism evidence="1 2">
    <name type="scientific">Mycena venus</name>
    <dbReference type="NCBI Taxonomy" id="2733690"/>
    <lineage>
        <taxon>Eukaryota</taxon>
        <taxon>Fungi</taxon>
        <taxon>Dikarya</taxon>
        <taxon>Basidiomycota</taxon>
        <taxon>Agaricomycotina</taxon>
        <taxon>Agaricomycetes</taxon>
        <taxon>Agaricomycetidae</taxon>
        <taxon>Agaricales</taxon>
        <taxon>Marasmiineae</taxon>
        <taxon>Mycenaceae</taxon>
        <taxon>Mycena</taxon>
    </lineage>
</organism>
<accession>A0A8H6WSF0</accession>
<proteinExistence type="predicted"/>
<dbReference type="EMBL" id="JACAZI010000038">
    <property type="protein sequence ID" value="KAF7328187.1"/>
    <property type="molecule type" value="Genomic_DNA"/>
</dbReference>
<dbReference type="AlphaFoldDB" id="A0A8H6WSF0"/>
<gene>
    <name evidence="1" type="ORF">MVEN_02576300</name>
</gene>
<evidence type="ECO:0000313" key="1">
    <source>
        <dbReference type="EMBL" id="KAF7328187.1"/>
    </source>
</evidence>
<evidence type="ECO:0000313" key="2">
    <source>
        <dbReference type="Proteomes" id="UP000620124"/>
    </source>
</evidence>
<comment type="caution">
    <text evidence="1">The sequence shown here is derived from an EMBL/GenBank/DDBJ whole genome shotgun (WGS) entry which is preliminary data.</text>
</comment>
<dbReference type="Proteomes" id="UP000620124">
    <property type="component" value="Unassembled WGS sequence"/>
</dbReference>
<dbReference type="OrthoDB" id="2898509at2759"/>
<reference evidence="1" key="1">
    <citation type="submission" date="2020-05" db="EMBL/GenBank/DDBJ databases">
        <title>Mycena genomes resolve the evolution of fungal bioluminescence.</title>
        <authorList>
            <person name="Tsai I.J."/>
        </authorList>
    </citation>
    <scope>NUCLEOTIDE SEQUENCE</scope>
    <source>
        <strain evidence="1">CCC161011</strain>
    </source>
</reference>
<sequence length="121" mass="12795">MGTLALERVARENPRLSVVHWFPGPVATPGLARAQRFGISPASPMSQDEAGRGGLVPVPQGLEVAKSGGGIFLIDPQGESTDNEGVLAGMRKRGVDEAVWRFTQKVFSDCTAQFGTSGDEL</sequence>